<evidence type="ECO:0000256" key="9">
    <source>
        <dbReference type="ARBA" id="ARBA00022723"/>
    </source>
</evidence>
<evidence type="ECO:0000256" key="8">
    <source>
        <dbReference type="ARBA" id="ARBA00022643"/>
    </source>
</evidence>
<dbReference type="EC" id="1.1.2.3" evidence="17"/>
<dbReference type="GO" id="GO:0046872">
    <property type="term" value="F:metal ion binding"/>
    <property type="evidence" value="ECO:0007669"/>
    <property type="project" value="UniProtKB-UniRule"/>
</dbReference>
<dbReference type="OrthoDB" id="1925334at2759"/>
<feature type="domain" description="Cytochrome b5 heme-binding" evidence="24">
    <location>
        <begin position="1"/>
        <end position="78"/>
    </location>
</feature>
<proteinExistence type="inferred from homology"/>
<evidence type="ECO:0000313" key="27">
    <source>
        <dbReference type="Proteomes" id="UP000027265"/>
    </source>
</evidence>
<dbReference type="GO" id="GO:0006089">
    <property type="term" value="P:lactate metabolic process"/>
    <property type="evidence" value="ECO:0007669"/>
    <property type="project" value="TreeGrafter"/>
</dbReference>
<evidence type="ECO:0000256" key="2">
    <source>
        <dbReference type="ARBA" id="ARBA00001970"/>
    </source>
</evidence>
<dbReference type="SUPFAM" id="SSF51395">
    <property type="entry name" value="FMN-linked oxidoreductases"/>
    <property type="match status" value="1"/>
</dbReference>
<evidence type="ECO:0000256" key="16">
    <source>
        <dbReference type="ARBA" id="ARBA00061589"/>
    </source>
</evidence>
<dbReference type="Pfam" id="PF00173">
    <property type="entry name" value="Cyt-b5"/>
    <property type="match status" value="1"/>
</dbReference>
<accession>A0A067QJB3</accession>
<evidence type="ECO:0000256" key="22">
    <source>
        <dbReference type="RuleBase" id="RU362121"/>
    </source>
</evidence>
<comment type="similarity">
    <text evidence="22">Belongs to the cytochrome b5 family.</text>
</comment>
<dbReference type="CDD" id="cd02922">
    <property type="entry name" value="FCB2_FMN"/>
    <property type="match status" value="1"/>
</dbReference>
<dbReference type="InterPro" id="IPR018506">
    <property type="entry name" value="Cyt_B5_heme-BS"/>
</dbReference>
<keyword evidence="5" id="KW-0813">Transport</keyword>
<comment type="cofactor">
    <cofactor evidence="2">
        <name>heme b</name>
        <dbReference type="ChEBI" id="CHEBI:60344"/>
    </cofactor>
</comment>
<keyword evidence="27" id="KW-1185">Reference proteome</keyword>
<dbReference type="FunFam" id="3.20.20.70:FF:000062">
    <property type="entry name" value="Cytochrome b2, mitochondrial, putative"/>
    <property type="match status" value="1"/>
</dbReference>
<comment type="catalytic activity">
    <reaction evidence="14">
        <text>(S)-lactate + 2 Fe(III)-[cytochrome c] = 2 Fe(II)-[cytochrome c] + pyruvate + 2 H(+)</text>
        <dbReference type="Rhea" id="RHEA:19909"/>
        <dbReference type="Rhea" id="RHEA-COMP:10350"/>
        <dbReference type="Rhea" id="RHEA-COMP:14399"/>
        <dbReference type="ChEBI" id="CHEBI:15361"/>
        <dbReference type="ChEBI" id="CHEBI:15378"/>
        <dbReference type="ChEBI" id="CHEBI:16651"/>
        <dbReference type="ChEBI" id="CHEBI:29033"/>
        <dbReference type="ChEBI" id="CHEBI:29034"/>
        <dbReference type="EC" id="1.1.2.3"/>
    </reaction>
    <physiologicalReaction direction="left-to-right" evidence="14">
        <dbReference type="Rhea" id="RHEA:19910"/>
    </physiologicalReaction>
</comment>
<dbReference type="Pfam" id="PF01070">
    <property type="entry name" value="FMN_dh"/>
    <property type="match status" value="1"/>
</dbReference>
<keyword evidence="10" id="KW-0809">Transit peptide</keyword>
<dbReference type="FunFam" id="3.10.120.10:FF:000009">
    <property type="entry name" value="Cytochrome b2, mitochondrial, putative"/>
    <property type="match status" value="1"/>
</dbReference>
<dbReference type="InterPro" id="IPR037396">
    <property type="entry name" value="FMN_HAD"/>
</dbReference>
<evidence type="ECO:0000256" key="4">
    <source>
        <dbReference type="ARBA" id="ARBA00011881"/>
    </source>
</evidence>
<evidence type="ECO:0000256" key="12">
    <source>
        <dbReference type="ARBA" id="ARBA00023004"/>
    </source>
</evidence>
<keyword evidence="9 22" id="KW-0479">Metal-binding</keyword>
<comment type="cofactor">
    <cofactor evidence="1">
        <name>FMN</name>
        <dbReference type="ChEBI" id="CHEBI:58210"/>
    </cofactor>
</comment>
<dbReference type="SUPFAM" id="SSF55856">
    <property type="entry name" value="Cytochrome b5-like heme/steroid binding domain"/>
    <property type="match status" value="1"/>
</dbReference>
<dbReference type="PRINTS" id="PR00363">
    <property type="entry name" value="CYTOCHROMEB5"/>
</dbReference>
<reference evidence="27" key="1">
    <citation type="journal article" date="2014" name="Proc. Natl. Acad. Sci. U.S.A.">
        <title>Extensive sampling of basidiomycete genomes demonstrates inadequacy of the white-rot/brown-rot paradigm for wood decay fungi.</title>
        <authorList>
            <person name="Riley R."/>
            <person name="Salamov A.A."/>
            <person name="Brown D.W."/>
            <person name="Nagy L.G."/>
            <person name="Floudas D."/>
            <person name="Held B.W."/>
            <person name="Levasseur A."/>
            <person name="Lombard V."/>
            <person name="Morin E."/>
            <person name="Otillar R."/>
            <person name="Lindquist E.A."/>
            <person name="Sun H."/>
            <person name="LaButti K.M."/>
            <person name="Schmutz J."/>
            <person name="Jabbour D."/>
            <person name="Luo H."/>
            <person name="Baker S.E."/>
            <person name="Pisabarro A.G."/>
            <person name="Walton J.D."/>
            <person name="Blanchette R.A."/>
            <person name="Henrissat B."/>
            <person name="Martin F."/>
            <person name="Cullen D."/>
            <person name="Hibbett D.S."/>
            <person name="Grigoriev I.V."/>
        </authorList>
    </citation>
    <scope>NUCLEOTIDE SEQUENCE [LARGE SCALE GENOMIC DNA]</scope>
    <source>
        <strain evidence="27">MUCL 33604</strain>
    </source>
</reference>
<evidence type="ECO:0000256" key="17">
    <source>
        <dbReference type="ARBA" id="ARBA00066458"/>
    </source>
</evidence>
<keyword evidence="6 22" id="KW-0349">Heme</keyword>
<sequence>MSQWSLAQVAEHNSSSSCWVIIKNKVYDVTEFLPEHPGGSKIILRYAGKDATAAYEPIHPPDALEKNLPKSKHLGSLDTAGASEMTKARENKQKTKDELRMEQAEKEKPPLSQVLSVLEMEEIARKLISYKALMYYSSAADDEITGRENIRAFGRLYFHARVMRPISHCDPSTTILGYKSSLPLFVSGAALAKLGHPLGEANITRGAGRCGLIQMVSSNASLSYASIAEAALSLRTTHPNIPPTTLFFQLYKHKTDSIAIERIREVERLGYKAIFLTVDAPVPGNRERDIKAPFVIEAQEAEAEAKGGKEAPLVNKDDDEEISRTGTAGALIQNDDRDMSWGRTIPWLRSVTKLPIVVKGIQCVEDAVLAAEAGVDGIVISNHGGRQLEYSLPSIDVLYRLRKQRPDVFNKIEVYMDGGVRRGTDVVKALCLGAKAVGMGRPFLYAQSAYGEAGVVKAIRLLEREITTGMRLLGATKVSELVPEMVEQVSWEPLPAKL</sequence>
<gene>
    <name evidence="26" type="ORF">JAAARDRAFT_189164</name>
</gene>
<dbReference type="InterPro" id="IPR001199">
    <property type="entry name" value="Cyt_B5-like_heme/steroid-bd"/>
</dbReference>
<dbReference type="InterPro" id="IPR036400">
    <property type="entry name" value="Cyt_B5-like_heme/steroid_sf"/>
</dbReference>
<evidence type="ECO:0000256" key="20">
    <source>
        <dbReference type="ARBA" id="ARBA00078774"/>
    </source>
</evidence>
<dbReference type="SMART" id="SM01117">
    <property type="entry name" value="Cyt-b5"/>
    <property type="match status" value="1"/>
</dbReference>
<protein>
    <recommendedName>
        <fullName evidence="18">L-lactate dehydrogenase (cytochrome)</fullName>
        <ecNumber evidence="17">1.1.2.3</ecNumber>
    </recommendedName>
    <alternativeName>
        <fullName evidence="20">Cytochrome b2</fullName>
    </alternativeName>
    <alternativeName>
        <fullName evidence="19">Flavocytochrome b2</fullName>
    </alternativeName>
    <alternativeName>
        <fullName evidence="21">L-lactate ferricytochrome c oxidoreductase</fullName>
    </alternativeName>
</protein>
<dbReference type="EMBL" id="KL197710">
    <property type="protein sequence ID" value="KDQ63607.1"/>
    <property type="molecule type" value="Genomic_DNA"/>
</dbReference>
<dbReference type="AlphaFoldDB" id="A0A067QJB3"/>
<dbReference type="PROSITE" id="PS00191">
    <property type="entry name" value="CYTOCHROME_B5_1"/>
    <property type="match status" value="1"/>
</dbReference>
<evidence type="ECO:0000256" key="6">
    <source>
        <dbReference type="ARBA" id="ARBA00022617"/>
    </source>
</evidence>
<comment type="subcellular location">
    <subcellularLocation>
        <location evidence="3">Mitochondrion intermembrane space</location>
    </subcellularLocation>
</comment>
<dbReference type="InParanoid" id="A0A067QJB3"/>
<feature type="compositionally biased region" description="Basic and acidic residues" evidence="23">
    <location>
        <begin position="86"/>
        <end position="107"/>
    </location>
</feature>
<evidence type="ECO:0000256" key="5">
    <source>
        <dbReference type="ARBA" id="ARBA00022448"/>
    </source>
</evidence>
<dbReference type="PROSITE" id="PS00557">
    <property type="entry name" value="FMN_HYDROXY_ACID_DH_1"/>
    <property type="match status" value="1"/>
</dbReference>
<organism evidence="26 27">
    <name type="scientific">Jaapia argillacea MUCL 33604</name>
    <dbReference type="NCBI Taxonomy" id="933084"/>
    <lineage>
        <taxon>Eukaryota</taxon>
        <taxon>Fungi</taxon>
        <taxon>Dikarya</taxon>
        <taxon>Basidiomycota</taxon>
        <taxon>Agaricomycotina</taxon>
        <taxon>Agaricomycetes</taxon>
        <taxon>Agaricomycetidae</taxon>
        <taxon>Jaapiales</taxon>
        <taxon>Jaapiaceae</taxon>
        <taxon>Jaapia</taxon>
    </lineage>
</organism>
<evidence type="ECO:0000256" key="3">
    <source>
        <dbReference type="ARBA" id="ARBA00004569"/>
    </source>
</evidence>
<dbReference type="InterPro" id="IPR037458">
    <property type="entry name" value="L-MDH/L-LDH_FMN-bd"/>
</dbReference>
<comment type="similarity">
    <text evidence="16">In the N-terminal section; belongs to the cytochrome b5 family.</text>
</comment>
<keyword evidence="13" id="KW-0496">Mitochondrion</keyword>
<dbReference type="InterPro" id="IPR013785">
    <property type="entry name" value="Aldolase_TIM"/>
</dbReference>
<evidence type="ECO:0000256" key="23">
    <source>
        <dbReference type="SAM" id="MobiDB-lite"/>
    </source>
</evidence>
<evidence type="ECO:0000256" key="11">
    <source>
        <dbReference type="ARBA" id="ARBA00023002"/>
    </source>
</evidence>
<dbReference type="GO" id="GO:0020037">
    <property type="term" value="F:heme binding"/>
    <property type="evidence" value="ECO:0007669"/>
    <property type="project" value="UniProtKB-UniRule"/>
</dbReference>
<dbReference type="PROSITE" id="PS50255">
    <property type="entry name" value="CYTOCHROME_B5_2"/>
    <property type="match status" value="1"/>
</dbReference>
<dbReference type="Gene3D" id="3.10.120.10">
    <property type="entry name" value="Cytochrome b5-like heme/steroid binding domain"/>
    <property type="match status" value="1"/>
</dbReference>
<evidence type="ECO:0000256" key="19">
    <source>
        <dbReference type="ARBA" id="ARBA00075949"/>
    </source>
</evidence>
<dbReference type="GO" id="GO:0005758">
    <property type="term" value="C:mitochondrial intermembrane space"/>
    <property type="evidence" value="ECO:0007669"/>
    <property type="project" value="UniProtKB-SubCell"/>
</dbReference>
<dbReference type="Gene3D" id="3.20.20.70">
    <property type="entry name" value="Aldolase class I"/>
    <property type="match status" value="1"/>
</dbReference>
<dbReference type="PANTHER" id="PTHR10578:SF101">
    <property type="entry name" value="L-LACTATE DEHYDROGENASE (CYTOCHROME B2)"/>
    <property type="match status" value="1"/>
</dbReference>
<dbReference type="STRING" id="933084.A0A067QJB3"/>
<comment type="similarity">
    <text evidence="15">In the C-terminal section; belongs to the FMN-dependent alpha-hydroxy acid dehydrogenase family.</text>
</comment>
<evidence type="ECO:0000313" key="26">
    <source>
        <dbReference type="EMBL" id="KDQ63607.1"/>
    </source>
</evidence>
<dbReference type="InterPro" id="IPR000262">
    <property type="entry name" value="FMN-dep_DH"/>
</dbReference>
<keyword evidence="12 22" id="KW-0408">Iron</keyword>
<dbReference type="HOGENOM" id="CLU_020639_1_1_1"/>
<dbReference type="GO" id="GO:0004460">
    <property type="term" value="F:L-lactate dehydrogenase (cytochrome) activity"/>
    <property type="evidence" value="ECO:0007669"/>
    <property type="project" value="UniProtKB-EC"/>
</dbReference>
<evidence type="ECO:0000256" key="21">
    <source>
        <dbReference type="ARBA" id="ARBA00078938"/>
    </source>
</evidence>
<feature type="domain" description="FMN hydroxy acid dehydrogenase" evidence="25">
    <location>
        <begin position="109"/>
        <end position="491"/>
    </location>
</feature>
<comment type="subunit">
    <text evidence="4">Homotetramer.</text>
</comment>
<evidence type="ECO:0000256" key="7">
    <source>
        <dbReference type="ARBA" id="ARBA00022630"/>
    </source>
</evidence>
<dbReference type="PANTHER" id="PTHR10578">
    <property type="entry name" value="S -2-HYDROXY-ACID OXIDASE-RELATED"/>
    <property type="match status" value="1"/>
</dbReference>
<evidence type="ECO:0000256" key="15">
    <source>
        <dbReference type="ARBA" id="ARBA00061137"/>
    </source>
</evidence>
<name>A0A067QJB3_9AGAM</name>
<evidence type="ECO:0000259" key="24">
    <source>
        <dbReference type="PROSITE" id="PS50255"/>
    </source>
</evidence>
<evidence type="ECO:0000259" key="25">
    <source>
        <dbReference type="PROSITE" id="PS51349"/>
    </source>
</evidence>
<feature type="region of interest" description="Disordered" evidence="23">
    <location>
        <begin position="59"/>
        <end position="107"/>
    </location>
</feature>
<evidence type="ECO:0000256" key="13">
    <source>
        <dbReference type="ARBA" id="ARBA00023128"/>
    </source>
</evidence>
<evidence type="ECO:0000256" key="18">
    <source>
        <dbReference type="ARBA" id="ARBA00068515"/>
    </source>
</evidence>
<dbReference type="Proteomes" id="UP000027265">
    <property type="component" value="Unassembled WGS sequence"/>
</dbReference>
<evidence type="ECO:0000256" key="10">
    <source>
        <dbReference type="ARBA" id="ARBA00022946"/>
    </source>
</evidence>
<evidence type="ECO:0000256" key="1">
    <source>
        <dbReference type="ARBA" id="ARBA00001917"/>
    </source>
</evidence>
<keyword evidence="11" id="KW-0560">Oxidoreductase</keyword>
<keyword evidence="7" id="KW-0285">Flavoprotein</keyword>
<keyword evidence="8" id="KW-0288">FMN</keyword>
<dbReference type="InterPro" id="IPR008259">
    <property type="entry name" value="FMN_hydac_DH_AS"/>
</dbReference>
<evidence type="ECO:0000256" key="14">
    <source>
        <dbReference type="ARBA" id="ARBA00052399"/>
    </source>
</evidence>
<dbReference type="PROSITE" id="PS51349">
    <property type="entry name" value="FMN_HYDROXY_ACID_DH_2"/>
    <property type="match status" value="1"/>
</dbReference>